<dbReference type="EMBL" id="JAERRG010000001">
    <property type="protein sequence ID" value="MBL1110841.1"/>
    <property type="molecule type" value="Genomic_DNA"/>
</dbReference>
<name>A0ABS1PEN3_9ACTN</name>
<dbReference type="InterPro" id="IPR019921">
    <property type="entry name" value="Lucif-like_OxRdtase_Rv2161c"/>
</dbReference>
<dbReference type="Proteomes" id="UP000621510">
    <property type="component" value="Unassembled WGS sequence"/>
</dbReference>
<keyword evidence="3" id="KW-0560">Oxidoreductase</keyword>
<proteinExistence type="predicted"/>
<dbReference type="InterPro" id="IPR036661">
    <property type="entry name" value="Luciferase-like_sf"/>
</dbReference>
<evidence type="ECO:0000313" key="8">
    <source>
        <dbReference type="Proteomes" id="UP000621510"/>
    </source>
</evidence>
<feature type="region of interest" description="Disordered" evidence="5">
    <location>
        <begin position="278"/>
        <end position="299"/>
    </location>
</feature>
<sequence length="299" mass="32705">MRFGIASFVTDESMRPELLAQAVEERGFDSLFFPEHSHIPANRASPYPGGGDLPRDYYRSYDPFIALAVAAQATRTLLLGTGICALVQRDPIHTAKQVATLDRLSGGRFLFGVGAGWNREEMAQHGTDPVTRMALLRERVLAMKRLWGSEIADFHGDHVRIEPSYQWPKPLQRPHPPVLVGGMGPTVLDRVLEYGDGWLPNTIGQDDAPLATAIAELTRRAADSGRGRISVTVLGAPADRSRLDSYAEMGVERCVFVTRARPDPEVLHRLDELASVVDGLGGGQHGDPHGDGQQRKDDG</sequence>
<dbReference type="InterPro" id="IPR011251">
    <property type="entry name" value="Luciferase-like_dom"/>
</dbReference>
<gene>
    <name evidence="7" type="ORF">JK364_00190</name>
</gene>
<dbReference type="PANTHER" id="PTHR42847">
    <property type="entry name" value="ALKANESULFONATE MONOOXYGENASE"/>
    <property type="match status" value="1"/>
</dbReference>
<keyword evidence="2" id="KW-0288">FMN</keyword>
<reference evidence="7 8" key="1">
    <citation type="submission" date="2021-01" db="EMBL/GenBank/DDBJ databases">
        <title>WGS of actinomycetes isolated from Thailand.</title>
        <authorList>
            <person name="Thawai C."/>
        </authorList>
    </citation>
    <scope>NUCLEOTIDE SEQUENCE [LARGE SCALE GENOMIC DNA]</scope>
    <source>
        <strain evidence="7 8">CA3R110</strain>
    </source>
</reference>
<keyword evidence="8" id="KW-1185">Reference proteome</keyword>
<dbReference type="InterPro" id="IPR050172">
    <property type="entry name" value="SsuD_RutA_monooxygenase"/>
</dbReference>
<evidence type="ECO:0000256" key="1">
    <source>
        <dbReference type="ARBA" id="ARBA00022630"/>
    </source>
</evidence>
<keyword evidence="1" id="KW-0285">Flavoprotein</keyword>
<evidence type="ECO:0000313" key="7">
    <source>
        <dbReference type="EMBL" id="MBL1110841.1"/>
    </source>
</evidence>
<evidence type="ECO:0000256" key="2">
    <source>
        <dbReference type="ARBA" id="ARBA00022643"/>
    </source>
</evidence>
<evidence type="ECO:0000256" key="3">
    <source>
        <dbReference type="ARBA" id="ARBA00023002"/>
    </source>
</evidence>
<organism evidence="7 8">
    <name type="scientific">Streptomyces endocoffeicus</name>
    <dbReference type="NCBI Taxonomy" id="2898945"/>
    <lineage>
        <taxon>Bacteria</taxon>
        <taxon>Bacillati</taxon>
        <taxon>Actinomycetota</taxon>
        <taxon>Actinomycetes</taxon>
        <taxon>Kitasatosporales</taxon>
        <taxon>Streptomycetaceae</taxon>
        <taxon>Streptomyces</taxon>
    </lineage>
</organism>
<dbReference type="PANTHER" id="PTHR42847:SF4">
    <property type="entry name" value="ALKANESULFONATE MONOOXYGENASE-RELATED"/>
    <property type="match status" value="1"/>
</dbReference>
<feature type="domain" description="Luciferase-like" evidence="6">
    <location>
        <begin position="19"/>
        <end position="234"/>
    </location>
</feature>
<dbReference type="Pfam" id="PF00296">
    <property type="entry name" value="Bac_luciferase"/>
    <property type="match status" value="1"/>
</dbReference>
<evidence type="ECO:0000256" key="5">
    <source>
        <dbReference type="SAM" id="MobiDB-lite"/>
    </source>
</evidence>
<dbReference type="SUPFAM" id="SSF51679">
    <property type="entry name" value="Bacterial luciferase-like"/>
    <property type="match status" value="1"/>
</dbReference>
<dbReference type="NCBIfam" id="TIGR03619">
    <property type="entry name" value="F420_Rv2161c"/>
    <property type="match status" value="1"/>
</dbReference>
<protein>
    <submittedName>
        <fullName evidence="7">LLM class F420-dependent oxidoreductase</fullName>
    </submittedName>
</protein>
<keyword evidence="4" id="KW-0503">Monooxygenase</keyword>
<evidence type="ECO:0000259" key="6">
    <source>
        <dbReference type="Pfam" id="PF00296"/>
    </source>
</evidence>
<evidence type="ECO:0000256" key="4">
    <source>
        <dbReference type="ARBA" id="ARBA00023033"/>
    </source>
</evidence>
<feature type="compositionally biased region" description="Basic and acidic residues" evidence="5">
    <location>
        <begin position="286"/>
        <end position="299"/>
    </location>
</feature>
<comment type="caution">
    <text evidence="7">The sequence shown here is derived from an EMBL/GenBank/DDBJ whole genome shotgun (WGS) entry which is preliminary data.</text>
</comment>
<dbReference type="Gene3D" id="3.20.20.30">
    <property type="entry name" value="Luciferase-like domain"/>
    <property type="match status" value="1"/>
</dbReference>
<accession>A0ABS1PEN3</accession>